<accession>A0A6J6MHU9</accession>
<dbReference type="AlphaFoldDB" id="A0A6J6MHU9"/>
<sequence length="249" mass="26923">MMLNVFRSELFKLRTTRAPKVVLICAVFLPMVIQALIAQFAFKDGVVGSTVIANVSGFGPLVALLIGVVGVLCSTQEYSQGTIRITLVATPQRWTVLLAKLVTMVAVAIGAVVVLMIGCLGLSQIIMNARGLQFELIGENDRIILAFFVLVPLMAILGLALGVIFKSPPGALSALLLWPTIIEGLIFGLLTVATDKNFFRWAPVQNGFQLVRDVLDSEMNSWGVSAMYFTAFVTVFVVLSAVLFVKRDA</sequence>
<dbReference type="PANTHER" id="PTHR37305">
    <property type="entry name" value="INTEGRAL MEMBRANE PROTEIN-RELATED"/>
    <property type="match status" value="1"/>
</dbReference>
<gene>
    <name evidence="2" type="ORF">UFOPK2295_00856</name>
</gene>
<dbReference type="Pfam" id="PF12679">
    <property type="entry name" value="ABC2_membrane_2"/>
    <property type="match status" value="1"/>
</dbReference>
<dbReference type="PANTHER" id="PTHR37305:SF1">
    <property type="entry name" value="MEMBRANE PROTEIN"/>
    <property type="match status" value="1"/>
</dbReference>
<dbReference type="GO" id="GO:0005886">
    <property type="term" value="C:plasma membrane"/>
    <property type="evidence" value="ECO:0007669"/>
    <property type="project" value="UniProtKB-SubCell"/>
</dbReference>
<feature type="transmembrane region" description="Helical" evidence="1">
    <location>
        <begin position="94"/>
        <end position="123"/>
    </location>
</feature>
<evidence type="ECO:0000313" key="2">
    <source>
        <dbReference type="EMBL" id="CAB4671913.1"/>
    </source>
</evidence>
<feature type="transmembrane region" description="Helical" evidence="1">
    <location>
        <begin position="143"/>
        <end position="165"/>
    </location>
</feature>
<keyword evidence="1" id="KW-0472">Membrane</keyword>
<keyword evidence="1" id="KW-1133">Transmembrane helix</keyword>
<feature type="transmembrane region" description="Helical" evidence="1">
    <location>
        <begin position="226"/>
        <end position="245"/>
    </location>
</feature>
<dbReference type="GO" id="GO:0140359">
    <property type="term" value="F:ABC-type transporter activity"/>
    <property type="evidence" value="ECO:0007669"/>
    <property type="project" value="InterPro"/>
</dbReference>
<evidence type="ECO:0000256" key="1">
    <source>
        <dbReference type="SAM" id="Phobius"/>
    </source>
</evidence>
<dbReference type="EMBL" id="CAEZWV010000015">
    <property type="protein sequence ID" value="CAB4671913.1"/>
    <property type="molecule type" value="Genomic_DNA"/>
</dbReference>
<feature type="transmembrane region" description="Helical" evidence="1">
    <location>
        <begin position="172"/>
        <end position="193"/>
    </location>
</feature>
<reference evidence="2" key="1">
    <citation type="submission" date="2020-05" db="EMBL/GenBank/DDBJ databases">
        <authorList>
            <person name="Chiriac C."/>
            <person name="Salcher M."/>
            <person name="Ghai R."/>
            <person name="Kavagutti S V."/>
        </authorList>
    </citation>
    <scope>NUCLEOTIDE SEQUENCE</scope>
</reference>
<feature type="transmembrane region" description="Helical" evidence="1">
    <location>
        <begin position="48"/>
        <end position="73"/>
    </location>
</feature>
<organism evidence="2">
    <name type="scientific">freshwater metagenome</name>
    <dbReference type="NCBI Taxonomy" id="449393"/>
    <lineage>
        <taxon>unclassified sequences</taxon>
        <taxon>metagenomes</taxon>
        <taxon>ecological metagenomes</taxon>
    </lineage>
</organism>
<name>A0A6J6MHU9_9ZZZZ</name>
<protein>
    <submittedName>
        <fullName evidence="2">Unannotated protein</fullName>
    </submittedName>
</protein>
<feature type="transmembrane region" description="Helical" evidence="1">
    <location>
        <begin position="21"/>
        <end position="42"/>
    </location>
</feature>
<keyword evidence="1" id="KW-0812">Transmembrane</keyword>
<proteinExistence type="predicted"/>